<evidence type="ECO:0000256" key="10">
    <source>
        <dbReference type="ARBA" id="ARBA00023136"/>
    </source>
</evidence>
<evidence type="ECO:0000256" key="8">
    <source>
        <dbReference type="ARBA" id="ARBA00022989"/>
    </source>
</evidence>
<keyword evidence="9" id="KW-0902">Two-component regulatory system</keyword>
<dbReference type="InterPro" id="IPR036890">
    <property type="entry name" value="HATPase_C_sf"/>
</dbReference>
<feature type="domain" description="Histidine kinase" evidence="11">
    <location>
        <begin position="236"/>
        <end position="438"/>
    </location>
</feature>
<dbReference type="InterPro" id="IPR005467">
    <property type="entry name" value="His_kinase_dom"/>
</dbReference>
<dbReference type="PROSITE" id="PS50109">
    <property type="entry name" value="HIS_KIN"/>
    <property type="match status" value="1"/>
</dbReference>
<keyword evidence="5" id="KW-0808">Transferase</keyword>
<dbReference type="Pfam" id="PF02518">
    <property type="entry name" value="HATPase_c"/>
    <property type="match status" value="1"/>
</dbReference>
<dbReference type="PROSITE" id="PS50885">
    <property type="entry name" value="HAMP"/>
    <property type="match status" value="1"/>
</dbReference>
<dbReference type="InterPro" id="IPR003660">
    <property type="entry name" value="HAMP_dom"/>
</dbReference>
<sequence>MKSIQARLSLGLVGVLVVVGLVLAQLSLWLFEVGLQRYLEAGLRKESENLLVALVRGQTGIELDERRISAAYQRPFSGYYFRVDFDGGHWRSRSLWDMEMPRPQTPGLHAGLQLGPEGQQLLMLRADYKRLGQAISISVAQDYTPVRDGFRRIQQIGLGIGALALLLVLVSQRITVKRALRPLERTREQIAQLQQGKRSQLDTEVPLELEPLVAQINHLLTHTEDSLRRSRNALGNLGHALKTPLAVLLSLASSERLRDQPQIREQLREQLQQIQQRLSRELNRARLAGDALPGAHFDCDAELPGLMSTLGMIHGDVLNLGYEAPGGLSLPWDREDLLELLGNLLDNACKWADSEVRLSIDESPAGYRLLVDDDGPGIPQAARDEVLERGARLDEQVDGHGLGLGIVRDIVDAWGGKMVLLESPLGGLRVSIELQRRGSV</sequence>
<keyword evidence="8" id="KW-1133">Transmembrane helix</keyword>
<dbReference type="SUPFAM" id="SSF55874">
    <property type="entry name" value="ATPase domain of HSP90 chaperone/DNA topoisomerase II/histidine kinase"/>
    <property type="match status" value="1"/>
</dbReference>
<protein>
    <recommendedName>
        <fullName evidence="3">histidine kinase</fullName>
        <ecNumber evidence="3">2.7.13.3</ecNumber>
    </recommendedName>
</protein>
<dbReference type="EC" id="2.7.13.3" evidence="3"/>
<dbReference type="PRINTS" id="PR00344">
    <property type="entry name" value="BCTRLSENSOR"/>
</dbReference>
<dbReference type="Gene3D" id="3.30.565.10">
    <property type="entry name" value="Histidine kinase-like ATPase, C-terminal domain"/>
    <property type="match status" value="1"/>
</dbReference>
<keyword evidence="14" id="KW-1185">Reference proteome</keyword>
<dbReference type="PANTHER" id="PTHR45436:SF5">
    <property type="entry name" value="SENSOR HISTIDINE KINASE TRCS"/>
    <property type="match status" value="1"/>
</dbReference>
<evidence type="ECO:0000259" key="11">
    <source>
        <dbReference type="PROSITE" id="PS50109"/>
    </source>
</evidence>
<dbReference type="PANTHER" id="PTHR45436">
    <property type="entry name" value="SENSOR HISTIDINE KINASE YKOH"/>
    <property type="match status" value="1"/>
</dbReference>
<evidence type="ECO:0000256" key="6">
    <source>
        <dbReference type="ARBA" id="ARBA00022692"/>
    </source>
</evidence>
<reference evidence="13 14" key="1">
    <citation type="submission" date="2022-05" db="EMBL/GenBank/DDBJ databases">
        <title>Novel Pseudomonas spp. Isolated from a Rainbow Trout Aquaculture Facility.</title>
        <authorList>
            <person name="Testerman T."/>
            <person name="Graf J."/>
        </authorList>
    </citation>
    <scope>NUCLEOTIDE SEQUENCE [LARGE SCALE GENOMIC DNA]</scope>
    <source>
        <strain evidence="13 14">ID681</strain>
    </source>
</reference>
<evidence type="ECO:0000313" key="13">
    <source>
        <dbReference type="EMBL" id="MDD0993854.1"/>
    </source>
</evidence>
<keyword evidence="10" id="KW-0472">Membrane</keyword>
<accession>A0ABT5P076</accession>
<evidence type="ECO:0000256" key="1">
    <source>
        <dbReference type="ARBA" id="ARBA00000085"/>
    </source>
</evidence>
<keyword evidence="6" id="KW-0812">Transmembrane</keyword>
<dbReference type="EMBL" id="JAMDGY010000111">
    <property type="protein sequence ID" value="MDD0993854.1"/>
    <property type="molecule type" value="Genomic_DNA"/>
</dbReference>
<comment type="catalytic activity">
    <reaction evidence="1">
        <text>ATP + protein L-histidine = ADP + protein N-phospho-L-histidine.</text>
        <dbReference type="EC" id="2.7.13.3"/>
    </reaction>
</comment>
<comment type="subcellular location">
    <subcellularLocation>
        <location evidence="2">Membrane</location>
    </subcellularLocation>
</comment>
<name>A0ABT5P076_9PSED</name>
<evidence type="ECO:0000256" key="4">
    <source>
        <dbReference type="ARBA" id="ARBA00022553"/>
    </source>
</evidence>
<dbReference type="InterPro" id="IPR004358">
    <property type="entry name" value="Sig_transdc_His_kin-like_C"/>
</dbReference>
<dbReference type="GO" id="GO:0016301">
    <property type="term" value="F:kinase activity"/>
    <property type="evidence" value="ECO:0007669"/>
    <property type="project" value="UniProtKB-KW"/>
</dbReference>
<dbReference type="RefSeq" id="WP_273913667.1">
    <property type="nucleotide sequence ID" value="NZ_JAMDGX010000097.1"/>
</dbReference>
<dbReference type="Proteomes" id="UP001148203">
    <property type="component" value="Unassembled WGS sequence"/>
</dbReference>
<evidence type="ECO:0000256" key="7">
    <source>
        <dbReference type="ARBA" id="ARBA00022777"/>
    </source>
</evidence>
<dbReference type="SUPFAM" id="SSF47384">
    <property type="entry name" value="Homodimeric domain of signal transducing histidine kinase"/>
    <property type="match status" value="1"/>
</dbReference>
<gene>
    <name evidence="13" type="ORF">M5G11_25335</name>
</gene>
<evidence type="ECO:0000256" key="2">
    <source>
        <dbReference type="ARBA" id="ARBA00004370"/>
    </source>
</evidence>
<dbReference type="InterPro" id="IPR003661">
    <property type="entry name" value="HisK_dim/P_dom"/>
</dbReference>
<proteinExistence type="predicted"/>
<keyword evidence="7 13" id="KW-0418">Kinase</keyword>
<dbReference type="CDD" id="cd00082">
    <property type="entry name" value="HisKA"/>
    <property type="match status" value="1"/>
</dbReference>
<comment type="caution">
    <text evidence="13">The sequence shown here is derived from an EMBL/GenBank/DDBJ whole genome shotgun (WGS) entry which is preliminary data.</text>
</comment>
<dbReference type="Gene3D" id="1.10.287.130">
    <property type="match status" value="1"/>
</dbReference>
<feature type="domain" description="HAMP" evidence="12">
    <location>
        <begin position="177"/>
        <end position="228"/>
    </location>
</feature>
<dbReference type="InterPro" id="IPR050428">
    <property type="entry name" value="TCS_sensor_his_kinase"/>
</dbReference>
<dbReference type="InterPro" id="IPR003594">
    <property type="entry name" value="HATPase_dom"/>
</dbReference>
<evidence type="ECO:0000256" key="3">
    <source>
        <dbReference type="ARBA" id="ARBA00012438"/>
    </source>
</evidence>
<dbReference type="InterPro" id="IPR036097">
    <property type="entry name" value="HisK_dim/P_sf"/>
</dbReference>
<evidence type="ECO:0000313" key="14">
    <source>
        <dbReference type="Proteomes" id="UP001148203"/>
    </source>
</evidence>
<evidence type="ECO:0000256" key="5">
    <source>
        <dbReference type="ARBA" id="ARBA00022679"/>
    </source>
</evidence>
<keyword evidence="4" id="KW-0597">Phosphoprotein</keyword>
<organism evidence="13 14">
    <name type="scientific">Pseudomonas fontis</name>
    <dbReference type="NCBI Taxonomy" id="2942633"/>
    <lineage>
        <taxon>Bacteria</taxon>
        <taxon>Pseudomonadati</taxon>
        <taxon>Pseudomonadota</taxon>
        <taxon>Gammaproteobacteria</taxon>
        <taxon>Pseudomonadales</taxon>
        <taxon>Pseudomonadaceae</taxon>
        <taxon>Pseudomonas</taxon>
    </lineage>
</organism>
<dbReference type="SMART" id="SM00387">
    <property type="entry name" value="HATPase_c"/>
    <property type="match status" value="1"/>
</dbReference>
<evidence type="ECO:0000259" key="12">
    <source>
        <dbReference type="PROSITE" id="PS50885"/>
    </source>
</evidence>
<evidence type="ECO:0000256" key="9">
    <source>
        <dbReference type="ARBA" id="ARBA00023012"/>
    </source>
</evidence>